<comment type="caution">
    <text evidence="2">The sequence shown here is derived from an EMBL/GenBank/DDBJ whole genome shotgun (WGS) entry which is preliminary data.</text>
</comment>
<keyword evidence="3" id="KW-1185">Reference proteome</keyword>
<evidence type="ECO:0000256" key="1">
    <source>
        <dbReference type="SAM" id="Phobius"/>
    </source>
</evidence>
<accession>A0A2A4G7B5</accession>
<dbReference type="AlphaFoldDB" id="A0A2A4G7B5"/>
<evidence type="ECO:0008006" key="4">
    <source>
        <dbReference type="Google" id="ProtNLM"/>
    </source>
</evidence>
<keyword evidence="1" id="KW-1133">Transmembrane helix</keyword>
<sequence>MDHNTIKQGKTTAIIAYFTMVGALIAITMNLEPKNAYARFHTRQAFGLHLCFLAGAIFLSVWFNEFAWYGLYIAYLVLWGYGFVGAIGGKAQQVPLVGAYFQKWFTFIS</sequence>
<feature type="transmembrane region" description="Helical" evidence="1">
    <location>
        <begin position="69"/>
        <end position="88"/>
    </location>
</feature>
<dbReference type="RefSeq" id="WP_097442560.1">
    <property type="nucleotide sequence ID" value="NZ_NBWU01000004.1"/>
</dbReference>
<reference evidence="2 3" key="1">
    <citation type="submission" date="2017-04" db="EMBL/GenBank/DDBJ databases">
        <title>A new member of the family Flavobacteriaceae isolated from ascidians.</title>
        <authorList>
            <person name="Chen L."/>
        </authorList>
    </citation>
    <scope>NUCLEOTIDE SEQUENCE [LARGE SCALE GENOMIC DNA]</scope>
    <source>
        <strain evidence="2 3">HQA918</strain>
    </source>
</reference>
<proteinExistence type="predicted"/>
<keyword evidence="1" id="KW-0812">Transmembrane</keyword>
<feature type="transmembrane region" description="Helical" evidence="1">
    <location>
        <begin position="45"/>
        <end position="63"/>
    </location>
</feature>
<protein>
    <recommendedName>
        <fullName evidence="4">Chloroplast import component protein (Tic20)</fullName>
    </recommendedName>
</protein>
<dbReference type="OrthoDB" id="6400719at2"/>
<dbReference type="Proteomes" id="UP000219559">
    <property type="component" value="Unassembled WGS sequence"/>
</dbReference>
<dbReference type="EMBL" id="NBWU01000004">
    <property type="protein sequence ID" value="PCE63844.1"/>
    <property type="molecule type" value="Genomic_DNA"/>
</dbReference>
<organism evidence="2 3">
    <name type="scientific">Sediminicola luteus</name>
    <dbReference type="NCBI Taxonomy" id="319238"/>
    <lineage>
        <taxon>Bacteria</taxon>
        <taxon>Pseudomonadati</taxon>
        <taxon>Bacteroidota</taxon>
        <taxon>Flavobacteriia</taxon>
        <taxon>Flavobacteriales</taxon>
        <taxon>Flavobacteriaceae</taxon>
        <taxon>Sediminicola</taxon>
    </lineage>
</organism>
<evidence type="ECO:0000313" key="2">
    <source>
        <dbReference type="EMBL" id="PCE63844.1"/>
    </source>
</evidence>
<name>A0A2A4G7B5_9FLAO</name>
<gene>
    <name evidence="2" type="ORF">B7P33_11275</name>
</gene>
<keyword evidence="1" id="KW-0472">Membrane</keyword>
<evidence type="ECO:0000313" key="3">
    <source>
        <dbReference type="Proteomes" id="UP000219559"/>
    </source>
</evidence>
<feature type="transmembrane region" description="Helical" evidence="1">
    <location>
        <begin position="12"/>
        <end position="33"/>
    </location>
</feature>